<feature type="active site" description="Proton donor" evidence="1">
    <location>
        <position position="50"/>
    </location>
</feature>
<feature type="binding site" evidence="2">
    <location>
        <position position="150"/>
    </location>
    <ligand>
        <name>substrate</name>
    </ligand>
</feature>
<dbReference type="InterPro" id="IPR018170">
    <property type="entry name" value="Aldo/ket_reductase_CS"/>
</dbReference>
<organism evidence="5">
    <name type="scientific">Oppiella nova</name>
    <dbReference type="NCBI Taxonomy" id="334625"/>
    <lineage>
        <taxon>Eukaryota</taxon>
        <taxon>Metazoa</taxon>
        <taxon>Ecdysozoa</taxon>
        <taxon>Arthropoda</taxon>
        <taxon>Chelicerata</taxon>
        <taxon>Arachnida</taxon>
        <taxon>Acari</taxon>
        <taxon>Acariformes</taxon>
        <taxon>Sarcoptiformes</taxon>
        <taxon>Oribatida</taxon>
        <taxon>Brachypylina</taxon>
        <taxon>Oppioidea</taxon>
        <taxon>Oppiidae</taxon>
        <taxon>Oppiella</taxon>
    </lineage>
</organism>
<dbReference type="EMBL" id="CAJPVJ010001414">
    <property type="protein sequence ID" value="CAG2164673.1"/>
    <property type="molecule type" value="Genomic_DNA"/>
</dbReference>
<feature type="domain" description="NADP-dependent oxidoreductase" evidence="4">
    <location>
        <begin position="180"/>
        <end position="294"/>
    </location>
</feature>
<dbReference type="PANTHER" id="PTHR11732">
    <property type="entry name" value="ALDO/KETO REDUCTASE"/>
    <property type="match status" value="1"/>
</dbReference>
<dbReference type="OrthoDB" id="416253at2759"/>
<dbReference type="SUPFAM" id="SSF51430">
    <property type="entry name" value="NAD(P)-linked oxidoreductase"/>
    <property type="match status" value="1"/>
</dbReference>
<feature type="domain" description="NADP-dependent oxidoreductase" evidence="4">
    <location>
        <begin position="24"/>
        <end position="91"/>
    </location>
</feature>
<accession>A0A7R9LKY8</accession>
<name>A0A7R9LKY8_9ACAR</name>
<sequence>MEPKIPNLKLNDGNVMPIIGLGTFKADNICEVIASAIDCGYRHFDCADIYGNEEQVGKAIKAAISEGKVKREELFVVSKVWCTWMGKGRPTLSAKRTIKAAISEGKVKREELFVVSKVWCTWMGKGRPTLSAKRSIQRLGLNYLDLLLIHWPTPYKQQDADEYPLDSKGQIIMDETIDLKTSTIPVLNQVESHPFLSNEKLFQFCKQRNIAMTSYSPLARVGNGIDVSPLEDPVIKKLAKKYKVCEGAVCIRWQTQRGLSVIPKSATKERIQSNINVFHFTLTDDEINEIMALNKNLRTSKHNRHGSDKTKNNPFLIEF</sequence>
<evidence type="ECO:0000313" key="6">
    <source>
        <dbReference type="Proteomes" id="UP000728032"/>
    </source>
</evidence>
<evidence type="ECO:0000259" key="4">
    <source>
        <dbReference type="Pfam" id="PF00248"/>
    </source>
</evidence>
<dbReference type="InterPro" id="IPR020471">
    <property type="entry name" value="AKR"/>
</dbReference>
<dbReference type="EMBL" id="OC916239">
    <property type="protein sequence ID" value="CAD7643610.1"/>
    <property type="molecule type" value="Genomic_DNA"/>
</dbReference>
<evidence type="ECO:0000256" key="2">
    <source>
        <dbReference type="PIRSR" id="PIRSR000097-2"/>
    </source>
</evidence>
<dbReference type="CDD" id="cd19071">
    <property type="entry name" value="AKR_AKR1-5-like"/>
    <property type="match status" value="1"/>
</dbReference>
<reference evidence="5" key="1">
    <citation type="submission" date="2020-11" db="EMBL/GenBank/DDBJ databases">
        <authorList>
            <person name="Tran Van P."/>
        </authorList>
    </citation>
    <scope>NUCLEOTIDE SEQUENCE</scope>
</reference>
<dbReference type="Gene3D" id="3.20.20.100">
    <property type="entry name" value="NADP-dependent oxidoreductase domain"/>
    <property type="match status" value="3"/>
</dbReference>
<dbReference type="PIRSF" id="PIRSF000097">
    <property type="entry name" value="AKR"/>
    <property type="match status" value="1"/>
</dbReference>
<dbReference type="Proteomes" id="UP000728032">
    <property type="component" value="Unassembled WGS sequence"/>
</dbReference>
<dbReference type="Pfam" id="PF00248">
    <property type="entry name" value="Aldo_ket_red"/>
    <property type="match status" value="3"/>
</dbReference>
<feature type="domain" description="NADP-dependent oxidoreductase" evidence="4">
    <location>
        <begin position="94"/>
        <end position="173"/>
    </location>
</feature>
<evidence type="ECO:0000256" key="3">
    <source>
        <dbReference type="PIRSR" id="PIRSR000097-3"/>
    </source>
</evidence>
<feature type="site" description="Lowers pKa of active site Tyr" evidence="3">
    <location>
        <position position="79"/>
    </location>
</feature>
<dbReference type="InterPro" id="IPR036812">
    <property type="entry name" value="NAD(P)_OxRdtase_dom_sf"/>
</dbReference>
<dbReference type="PROSITE" id="PS00798">
    <property type="entry name" value="ALDOKETO_REDUCTASE_1"/>
    <property type="match status" value="1"/>
</dbReference>
<keyword evidence="6" id="KW-1185">Reference proteome</keyword>
<dbReference type="AlphaFoldDB" id="A0A7R9LKY8"/>
<dbReference type="PROSITE" id="PS00063">
    <property type="entry name" value="ALDOKETO_REDUCTASE_3"/>
    <property type="match status" value="1"/>
</dbReference>
<dbReference type="GO" id="GO:0016491">
    <property type="term" value="F:oxidoreductase activity"/>
    <property type="evidence" value="ECO:0007669"/>
    <property type="project" value="InterPro"/>
</dbReference>
<evidence type="ECO:0000313" key="5">
    <source>
        <dbReference type="EMBL" id="CAD7643610.1"/>
    </source>
</evidence>
<proteinExistence type="predicted"/>
<protein>
    <recommendedName>
        <fullName evidence="4">NADP-dependent oxidoreductase domain-containing protein</fullName>
    </recommendedName>
</protein>
<dbReference type="InterPro" id="IPR023210">
    <property type="entry name" value="NADP_OxRdtase_dom"/>
</dbReference>
<dbReference type="PRINTS" id="PR00069">
    <property type="entry name" value="ALDKETRDTASE"/>
</dbReference>
<gene>
    <name evidence="5" type="ORF">ONB1V03_LOCUS4223</name>
</gene>
<evidence type="ECO:0000256" key="1">
    <source>
        <dbReference type="PIRSR" id="PIRSR000097-1"/>
    </source>
</evidence>